<evidence type="ECO:0000313" key="3">
    <source>
        <dbReference type="Proteomes" id="UP000070544"/>
    </source>
</evidence>
<organism evidence="2 3">
    <name type="scientific">Gonapodya prolifera (strain JEL478)</name>
    <name type="common">Monoblepharis prolifera</name>
    <dbReference type="NCBI Taxonomy" id="1344416"/>
    <lineage>
        <taxon>Eukaryota</taxon>
        <taxon>Fungi</taxon>
        <taxon>Fungi incertae sedis</taxon>
        <taxon>Chytridiomycota</taxon>
        <taxon>Chytridiomycota incertae sedis</taxon>
        <taxon>Monoblepharidomycetes</taxon>
        <taxon>Monoblepharidales</taxon>
        <taxon>Gonapodyaceae</taxon>
        <taxon>Gonapodya</taxon>
    </lineage>
</organism>
<sequence length="251" mass="27765">MTVLHLDVFHPMMASHNLWRFFCVGPEITADTRSRITSLTIPFWSAQISGSNSASEGIERESRRREAWRWIGGVVDHNIPVLFPNLRHLGNIPIGYMCGASKFPSWPNHTAEAPGQADSFPGSATHGVQDTAHAQVKTMRVILEHDHFACRASSTATAVDEKAALPQTLRDLVSLAQKYPNLSHLEVVVPEYLIRYHGEDWCEALHAVPATGVELVVPSDTAWNTNGTLLMEVARLMKGSGKREAGESCWM</sequence>
<protein>
    <submittedName>
        <fullName evidence="2">Uncharacterized protein</fullName>
    </submittedName>
</protein>
<reference evidence="2 3" key="1">
    <citation type="journal article" date="2015" name="Genome Biol. Evol.">
        <title>Phylogenomic analyses indicate that early fungi evolved digesting cell walls of algal ancestors of land plants.</title>
        <authorList>
            <person name="Chang Y."/>
            <person name="Wang S."/>
            <person name="Sekimoto S."/>
            <person name="Aerts A.L."/>
            <person name="Choi C."/>
            <person name="Clum A."/>
            <person name="LaButti K.M."/>
            <person name="Lindquist E.A."/>
            <person name="Yee Ngan C."/>
            <person name="Ohm R.A."/>
            <person name="Salamov A.A."/>
            <person name="Grigoriev I.V."/>
            <person name="Spatafora J.W."/>
            <person name="Berbee M.L."/>
        </authorList>
    </citation>
    <scope>NUCLEOTIDE SEQUENCE [LARGE SCALE GENOMIC DNA]</scope>
    <source>
        <strain evidence="2 3">JEL478</strain>
    </source>
</reference>
<feature type="region of interest" description="Disordered" evidence="1">
    <location>
        <begin position="108"/>
        <end position="131"/>
    </location>
</feature>
<dbReference type="AlphaFoldDB" id="A0A139A7H8"/>
<evidence type="ECO:0000256" key="1">
    <source>
        <dbReference type="SAM" id="MobiDB-lite"/>
    </source>
</evidence>
<proteinExistence type="predicted"/>
<accession>A0A139A7H8</accession>
<dbReference type="EMBL" id="KQ965785">
    <property type="protein sequence ID" value="KXS12757.1"/>
    <property type="molecule type" value="Genomic_DNA"/>
</dbReference>
<gene>
    <name evidence="2" type="ORF">M427DRAFT_391700</name>
</gene>
<evidence type="ECO:0000313" key="2">
    <source>
        <dbReference type="EMBL" id="KXS12757.1"/>
    </source>
</evidence>
<keyword evidence="3" id="KW-1185">Reference proteome</keyword>
<name>A0A139A7H8_GONPJ</name>
<dbReference type="Proteomes" id="UP000070544">
    <property type="component" value="Unassembled WGS sequence"/>
</dbReference>